<evidence type="ECO:0000256" key="2">
    <source>
        <dbReference type="ARBA" id="ARBA00022448"/>
    </source>
</evidence>
<feature type="region of interest" description="Disordered" evidence="7">
    <location>
        <begin position="67"/>
        <end position="92"/>
    </location>
</feature>
<evidence type="ECO:0008006" key="11">
    <source>
        <dbReference type="Google" id="ProtNLM"/>
    </source>
</evidence>
<keyword evidence="2" id="KW-0813">Transport</keyword>
<protein>
    <recommendedName>
        <fullName evidence="11">Bestrophin homolog</fullName>
    </recommendedName>
</protein>
<keyword evidence="4 8" id="KW-1133">Transmembrane helix</keyword>
<organism evidence="9 10">
    <name type="scientific">Polarella glacialis</name>
    <name type="common">Dinoflagellate</name>
    <dbReference type="NCBI Taxonomy" id="89957"/>
    <lineage>
        <taxon>Eukaryota</taxon>
        <taxon>Sar</taxon>
        <taxon>Alveolata</taxon>
        <taxon>Dinophyceae</taxon>
        <taxon>Suessiales</taxon>
        <taxon>Suessiaceae</taxon>
        <taxon>Polarella</taxon>
    </lineage>
</organism>
<evidence type="ECO:0000256" key="8">
    <source>
        <dbReference type="SAM" id="Phobius"/>
    </source>
</evidence>
<feature type="transmembrane region" description="Helical" evidence="8">
    <location>
        <begin position="164"/>
        <end position="183"/>
    </location>
</feature>
<name>A0A813JQL7_POLGL</name>
<dbReference type="InterPro" id="IPR044669">
    <property type="entry name" value="YneE/VCCN1/2-like"/>
</dbReference>
<evidence type="ECO:0000256" key="4">
    <source>
        <dbReference type="ARBA" id="ARBA00022989"/>
    </source>
</evidence>
<dbReference type="GO" id="GO:0016020">
    <property type="term" value="C:membrane"/>
    <property type="evidence" value="ECO:0007669"/>
    <property type="project" value="UniProtKB-SubCell"/>
</dbReference>
<evidence type="ECO:0000256" key="7">
    <source>
        <dbReference type="SAM" id="MobiDB-lite"/>
    </source>
</evidence>
<evidence type="ECO:0000256" key="6">
    <source>
        <dbReference type="ARBA" id="ARBA00023136"/>
    </source>
</evidence>
<evidence type="ECO:0000313" key="10">
    <source>
        <dbReference type="Proteomes" id="UP000626109"/>
    </source>
</evidence>
<keyword evidence="5" id="KW-0406">Ion transport</keyword>
<proteinExistence type="predicted"/>
<accession>A0A813JQL7</accession>
<sequence length="603" mass="68015">MLCVSGYPEPATGIHQQCDTDLRQLVKHCAGLRMCFCLYLRSAGGLGFPEGKISLVFDAGILQTGTVQQQQEQEQQEQEQEQGPERSWNASAGQEVYSERTRQMSSGSFKPRCIDTLARGSYAASSVSLVCSFLAGLSAAMIFYNTTSWRQQIFSWRGSVWPEIWLKFIVISLYTFVAYHICATTGLNFGTAKKNILGPTVSFLLVFRANNAYARYMEGKTCVVHFFWCLRELVCLNLIFLPGGERNKRLRWMRLGPGAKKIANAEPPEPDLNDLLISEERMHACRWVLVFALTLQMQTRMLHSGLQGGSLGKELKFHVDWDRFRIRSLTSESEFRLIDRYVRCLAVPQSAWDEPSFAELPDAHDVFGAGAPEEGPDEIEINMIPTARMAQLIVYKLCEVGIRNMNDAKLQDKKYGIPERFVPLITLQTTYATNIYADICQIISTPFPFPFCQLCKALLFLYFLCFPFFLDYKLGAWACMGEYCFLTLALLGVDQIGTELENPFGFDSNDLNIGDKVAQLEQEVMFFFKMNGDETAAECFVWMDIPENMQTDCAPPVTHYLANRCQVESKGSSKELVHGGAVSRAHRKHVTHKDDGASDSDDS</sequence>
<evidence type="ECO:0000256" key="3">
    <source>
        <dbReference type="ARBA" id="ARBA00022692"/>
    </source>
</evidence>
<dbReference type="EMBL" id="CAJNNW010025882">
    <property type="protein sequence ID" value="CAE8680679.1"/>
    <property type="molecule type" value="Genomic_DNA"/>
</dbReference>
<evidence type="ECO:0000256" key="5">
    <source>
        <dbReference type="ARBA" id="ARBA00023065"/>
    </source>
</evidence>
<gene>
    <name evidence="9" type="ORF">PGLA2088_LOCUS22035</name>
</gene>
<feature type="transmembrane region" description="Helical" evidence="8">
    <location>
        <begin position="122"/>
        <end position="144"/>
    </location>
</feature>
<dbReference type="GO" id="GO:0005254">
    <property type="term" value="F:chloride channel activity"/>
    <property type="evidence" value="ECO:0007669"/>
    <property type="project" value="InterPro"/>
</dbReference>
<dbReference type="Pfam" id="PF25539">
    <property type="entry name" value="Bestrophin_2"/>
    <property type="match status" value="2"/>
</dbReference>
<reference evidence="9" key="1">
    <citation type="submission" date="2021-02" db="EMBL/GenBank/DDBJ databases">
        <authorList>
            <person name="Dougan E. K."/>
            <person name="Rhodes N."/>
            <person name="Thang M."/>
            <person name="Chan C."/>
        </authorList>
    </citation>
    <scope>NUCLEOTIDE SEQUENCE</scope>
</reference>
<dbReference type="PANTHER" id="PTHR33281">
    <property type="entry name" value="UPF0187 PROTEIN YNEE"/>
    <property type="match status" value="1"/>
</dbReference>
<comment type="subcellular location">
    <subcellularLocation>
        <location evidence="1">Membrane</location>
        <topology evidence="1">Multi-pass membrane protein</topology>
    </subcellularLocation>
</comment>
<evidence type="ECO:0000313" key="9">
    <source>
        <dbReference type="EMBL" id="CAE8680679.1"/>
    </source>
</evidence>
<dbReference type="Proteomes" id="UP000626109">
    <property type="component" value="Unassembled WGS sequence"/>
</dbReference>
<keyword evidence="3 8" id="KW-0812">Transmembrane</keyword>
<feature type="region of interest" description="Disordered" evidence="7">
    <location>
        <begin position="573"/>
        <end position="603"/>
    </location>
</feature>
<evidence type="ECO:0000256" key="1">
    <source>
        <dbReference type="ARBA" id="ARBA00004141"/>
    </source>
</evidence>
<dbReference type="PANTHER" id="PTHR33281:SF20">
    <property type="match status" value="1"/>
</dbReference>
<comment type="caution">
    <text evidence="9">The sequence shown here is derived from an EMBL/GenBank/DDBJ whole genome shotgun (WGS) entry which is preliminary data.</text>
</comment>
<keyword evidence="6 8" id="KW-0472">Membrane</keyword>
<dbReference type="AlphaFoldDB" id="A0A813JQL7"/>